<evidence type="ECO:0000256" key="1">
    <source>
        <dbReference type="ARBA" id="ARBA00004429"/>
    </source>
</evidence>
<comment type="similarity">
    <text evidence="2 9">Belongs to the GSP F family.</text>
</comment>
<evidence type="ECO:0000256" key="7">
    <source>
        <dbReference type="ARBA" id="ARBA00022989"/>
    </source>
</evidence>
<dbReference type="AlphaFoldDB" id="G8M0J8"/>
<accession>G8M0J8</accession>
<evidence type="ECO:0000256" key="2">
    <source>
        <dbReference type="ARBA" id="ARBA00005745"/>
    </source>
</evidence>
<dbReference type="InterPro" id="IPR042094">
    <property type="entry name" value="T2SS_GspF_sf"/>
</dbReference>
<dbReference type="STRING" id="720554.Clocl_1392"/>
<dbReference type="OrthoDB" id="9805682at2"/>
<dbReference type="InterPro" id="IPR003004">
    <property type="entry name" value="GspF/PilC"/>
</dbReference>
<evidence type="ECO:0000256" key="5">
    <source>
        <dbReference type="ARBA" id="ARBA00022519"/>
    </source>
</evidence>
<dbReference type="FunFam" id="1.20.81.30:FF:000001">
    <property type="entry name" value="Type II secretion system protein F"/>
    <property type="match status" value="1"/>
</dbReference>
<dbReference type="Pfam" id="PF00482">
    <property type="entry name" value="T2SSF"/>
    <property type="match status" value="2"/>
</dbReference>
<evidence type="ECO:0000313" key="12">
    <source>
        <dbReference type="EMBL" id="AEV68043.1"/>
    </source>
</evidence>
<proteinExistence type="inferred from homology"/>
<dbReference type="PANTHER" id="PTHR30012:SF0">
    <property type="entry name" value="TYPE II SECRETION SYSTEM PROTEIN F-RELATED"/>
    <property type="match status" value="1"/>
</dbReference>
<reference evidence="13" key="1">
    <citation type="submission" date="2011-12" db="EMBL/GenBank/DDBJ databases">
        <title>Complete sequence of Clostridium clariflavum DSM 19732.</title>
        <authorList>
            <consortium name="US DOE Joint Genome Institute"/>
            <person name="Lucas S."/>
            <person name="Han J."/>
            <person name="Lapidus A."/>
            <person name="Cheng J.-F."/>
            <person name="Goodwin L."/>
            <person name="Pitluck S."/>
            <person name="Peters L."/>
            <person name="Teshima H."/>
            <person name="Detter J.C."/>
            <person name="Han C."/>
            <person name="Tapia R."/>
            <person name="Land M."/>
            <person name="Hauser L."/>
            <person name="Kyrpides N."/>
            <person name="Ivanova N."/>
            <person name="Pagani I."/>
            <person name="Kitzmiller T."/>
            <person name="Lynd L."/>
            <person name="Izquierdo J."/>
            <person name="Woyke T."/>
        </authorList>
    </citation>
    <scope>NUCLEOTIDE SEQUENCE [LARGE SCALE GENOMIC DNA]</scope>
    <source>
        <strain evidence="13">DSM 19732 / NBRC 101661 / EBR45</strain>
    </source>
</reference>
<dbReference type="GO" id="GO:0005886">
    <property type="term" value="C:plasma membrane"/>
    <property type="evidence" value="ECO:0007669"/>
    <property type="project" value="UniProtKB-SubCell"/>
</dbReference>
<organism evidence="12 13">
    <name type="scientific">Acetivibrio clariflavus (strain DSM 19732 / NBRC 101661 / EBR45)</name>
    <name type="common">Clostridium clariflavum</name>
    <dbReference type="NCBI Taxonomy" id="720554"/>
    <lineage>
        <taxon>Bacteria</taxon>
        <taxon>Bacillati</taxon>
        <taxon>Bacillota</taxon>
        <taxon>Clostridia</taxon>
        <taxon>Eubacteriales</taxon>
        <taxon>Oscillospiraceae</taxon>
        <taxon>Acetivibrio</taxon>
    </lineage>
</organism>
<keyword evidence="8 10" id="KW-0472">Membrane</keyword>
<gene>
    <name evidence="12" type="ordered locus">Clocl_1392</name>
</gene>
<dbReference type="RefSeq" id="WP_014254657.1">
    <property type="nucleotide sequence ID" value="NC_016627.1"/>
</dbReference>
<keyword evidence="5" id="KW-0997">Cell inner membrane</keyword>
<dbReference type="Proteomes" id="UP000005435">
    <property type="component" value="Chromosome"/>
</dbReference>
<protein>
    <submittedName>
        <fullName evidence="12">Type II secretory pathway, component PulF</fullName>
    </submittedName>
</protein>
<keyword evidence="3 9" id="KW-0813">Transport</keyword>
<dbReference type="KEGG" id="ccl:Clocl_1392"/>
<evidence type="ECO:0000313" key="13">
    <source>
        <dbReference type="Proteomes" id="UP000005435"/>
    </source>
</evidence>
<dbReference type="GO" id="GO:0015628">
    <property type="term" value="P:protein secretion by the type II secretion system"/>
    <property type="evidence" value="ECO:0007669"/>
    <property type="project" value="TreeGrafter"/>
</dbReference>
<evidence type="ECO:0000256" key="3">
    <source>
        <dbReference type="ARBA" id="ARBA00022448"/>
    </source>
</evidence>
<dbReference type="PRINTS" id="PR00812">
    <property type="entry name" value="BCTERIALGSPF"/>
</dbReference>
<reference evidence="12 13" key="2">
    <citation type="journal article" date="2012" name="Stand. Genomic Sci.">
        <title>Complete Genome Sequence of Clostridium clariflavum DSM 19732.</title>
        <authorList>
            <person name="Izquierdo J.A."/>
            <person name="Goodwin L."/>
            <person name="Davenport K.W."/>
            <person name="Teshima H."/>
            <person name="Bruce D."/>
            <person name="Detter C."/>
            <person name="Tapia R."/>
            <person name="Han S."/>
            <person name="Land M."/>
            <person name="Hauser L."/>
            <person name="Jeffries C.D."/>
            <person name="Han J."/>
            <person name="Pitluck S."/>
            <person name="Nolan M."/>
            <person name="Chen A."/>
            <person name="Huntemann M."/>
            <person name="Mavromatis K."/>
            <person name="Mikhailova N."/>
            <person name="Liolios K."/>
            <person name="Woyke T."/>
            <person name="Lynd L.R."/>
        </authorList>
    </citation>
    <scope>NUCLEOTIDE SEQUENCE [LARGE SCALE GENOMIC DNA]</scope>
    <source>
        <strain evidence="13">DSM 19732 / NBRC 101661 / EBR45</strain>
    </source>
</reference>
<evidence type="ECO:0000259" key="11">
    <source>
        <dbReference type="Pfam" id="PF00482"/>
    </source>
</evidence>
<feature type="transmembrane region" description="Helical" evidence="10">
    <location>
        <begin position="211"/>
        <end position="240"/>
    </location>
</feature>
<dbReference type="InterPro" id="IPR001992">
    <property type="entry name" value="T2SS_GspF/T4SS_PilC_CS"/>
</dbReference>
<evidence type="ECO:0000256" key="10">
    <source>
        <dbReference type="SAM" id="Phobius"/>
    </source>
</evidence>
<dbReference type="HOGENOM" id="CLU_035032_2_1_9"/>
<comment type="subcellular location">
    <subcellularLocation>
        <location evidence="1">Cell inner membrane</location>
        <topology evidence="1">Multi-pass membrane protein</topology>
    </subcellularLocation>
    <subcellularLocation>
        <location evidence="9">Cell membrane</location>
        <topology evidence="9">Multi-pass membrane protein</topology>
    </subcellularLocation>
</comment>
<dbReference type="EMBL" id="CP003065">
    <property type="protein sequence ID" value="AEV68043.1"/>
    <property type="molecule type" value="Genomic_DNA"/>
</dbReference>
<feature type="domain" description="Type II secretion system protein GspF" evidence="11">
    <location>
        <begin position="272"/>
        <end position="394"/>
    </location>
</feature>
<evidence type="ECO:0000256" key="8">
    <source>
        <dbReference type="ARBA" id="ARBA00023136"/>
    </source>
</evidence>
<feature type="domain" description="Type II secretion system protein GspF" evidence="11">
    <location>
        <begin position="69"/>
        <end position="192"/>
    </location>
</feature>
<dbReference type="eggNOG" id="COG1459">
    <property type="taxonomic scope" value="Bacteria"/>
</dbReference>
<name>G8M0J8_ACECE</name>
<feature type="transmembrane region" description="Helical" evidence="10">
    <location>
        <begin position="375"/>
        <end position="399"/>
    </location>
</feature>
<evidence type="ECO:0000256" key="6">
    <source>
        <dbReference type="ARBA" id="ARBA00022692"/>
    </source>
</evidence>
<keyword evidence="13" id="KW-1185">Reference proteome</keyword>
<evidence type="ECO:0000256" key="9">
    <source>
        <dbReference type="RuleBase" id="RU003923"/>
    </source>
</evidence>
<dbReference type="Gene3D" id="1.20.81.30">
    <property type="entry name" value="Type II secretion system (T2SS), domain F"/>
    <property type="match status" value="2"/>
</dbReference>
<feature type="transmembrane region" description="Helical" evidence="10">
    <location>
        <begin position="168"/>
        <end position="191"/>
    </location>
</feature>
<evidence type="ECO:0000256" key="4">
    <source>
        <dbReference type="ARBA" id="ARBA00022475"/>
    </source>
</evidence>
<keyword evidence="7 10" id="KW-1133">Transmembrane helix</keyword>
<keyword evidence="4" id="KW-1003">Cell membrane</keyword>
<dbReference type="PANTHER" id="PTHR30012">
    <property type="entry name" value="GENERAL SECRETION PATHWAY PROTEIN"/>
    <property type="match status" value="1"/>
</dbReference>
<dbReference type="PROSITE" id="PS00874">
    <property type="entry name" value="T2SP_F"/>
    <property type="match status" value="1"/>
</dbReference>
<keyword evidence="6 9" id="KW-0812">Transmembrane</keyword>
<sequence length="404" mass="45129">MPVYSYKVKTETGKVYSGETKIDSVEELRRLLEEKGYTPIEIVEKNVFTDISTISLFKQRVKIKDLAIFCRQFAIILQAGVPIATCLDVLKQQSTNKTLKECLNDIYDDIQKGISLSNSMKKHENIFPELMICMVEAGEVSGQLDIVFERLARQYENQNAINSKIKSALTYPAIVGVIAVAVIVVLMLFVVPKFVEILEQFNTPLPIFTKILIAISDFFVDFWWALLGGVIALIVGIKLFSKSETGKMFIGNLAIKLPVIKGVTKNIITSRFARTLGTLMSSGVLLIQSMEVVQKILNNAVIMKKFDVVIDEIKKGKGLTQPLIGCKYFPPLLISMIRIGEESGSLDFTLEKASDFYDQEVETSIQQLMAFIEPLITIVLAVVVAFVVLSVLVPMLSIYQNAEF</sequence>
<dbReference type="InterPro" id="IPR018076">
    <property type="entry name" value="T2SS_GspF_dom"/>
</dbReference>